<comment type="caution">
    <text evidence="1">The sequence shown here is derived from an EMBL/GenBank/DDBJ whole genome shotgun (WGS) entry which is preliminary data.</text>
</comment>
<dbReference type="EMBL" id="CATQJA010002662">
    <property type="protein sequence ID" value="CAJ0580823.1"/>
    <property type="molecule type" value="Genomic_DNA"/>
</dbReference>
<protein>
    <submittedName>
        <fullName evidence="1">Uncharacterized protein</fullName>
    </submittedName>
</protein>
<feature type="non-terminal residue" evidence="1">
    <location>
        <position position="297"/>
    </location>
</feature>
<name>A0AA36D6X8_9BILA</name>
<accession>A0AA36D6X8</accession>
<proteinExistence type="predicted"/>
<keyword evidence="2" id="KW-1185">Reference proteome</keyword>
<evidence type="ECO:0000313" key="1">
    <source>
        <dbReference type="EMBL" id="CAJ0580823.1"/>
    </source>
</evidence>
<gene>
    <name evidence="1" type="ORF">MSPICULIGERA_LOCUS19005</name>
</gene>
<evidence type="ECO:0000313" key="2">
    <source>
        <dbReference type="Proteomes" id="UP001177023"/>
    </source>
</evidence>
<dbReference type="AlphaFoldDB" id="A0AA36D6X8"/>
<sequence length="297" mass="34148">MLEKVLTKLDPLSIDKVKAVNRNLNAHLEANTSKLQRQWSDLEIVAQDAGDIEVQVDWGWPKKTRNFLFSIHSQTVATANDIAEYLNDGGSGNDDWKMDMFPILLEMILRKYFLRNVTLDEMPEWYMDIVTDVLREAPAQKKQGPTHLTVEASSLPEKSLLELYKQLRPSSMDVTFDDCFSSDWMDIRGYLQLETCRDAERIALHGKVRRMEDADELFRELNAARNQEGNKLVLTNSGMNITPETATQYIQETIALKNTKFFGTFKVNGELDRAIFNDLGIWKNKISYNDGELKVYP</sequence>
<organism evidence="1 2">
    <name type="scientific">Mesorhabditis spiculigera</name>
    <dbReference type="NCBI Taxonomy" id="96644"/>
    <lineage>
        <taxon>Eukaryota</taxon>
        <taxon>Metazoa</taxon>
        <taxon>Ecdysozoa</taxon>
        <taxon>Nematoda</taxon>
        <taxon>Chromadorea</taxon>
        <taxon>Rhabditida</taxon>
        <taxon>Rhabditina</taxon>
        <taxon>Rhabditomorpha</taxon>
        <taxon>Rhabditoidea</taxon>
        <taxon>Rhabditidae</taxon>
        <taxon>Mesorhabditinae</taxon>
        <taxon>Mesorhabditis</taxon>
    </lineage>
</organism>
<dbReference type="Proteomes" id="UP001177023">
    <property type="component" value="Unassembled WGS sequence"/>
</dbReference>
<reference evidence="1" key="1">
    <citation type="submission" date="2023-06" db="EMBL/GenBank/DDBJ databases">
        <authorList>
            <person name="Delattre M."/>
        </authorList>
    </citation>
    <scope>NUCLEOTIDE SEQUENCE</scope>
    <source>
        <strain evidence="1">AF72</strain>
    </source>
</reference>